<feature type="chain" id="PRO_5047404973" evidence="1">
    <location>
        <begin position="27"/>
        <end position="155"/>
    </location>
</feature>
<dbReference type="PROSITE" id="PS51257">
    <property type="entry name" value="PROKAR_LIPOPROTEIN"/>
    <property type="match status" value="1"/>
</dbReference>
<name>A0ABR4YLC9_9BACT</name>
<evidence type="ECO:0000313" key="2">
    <source>
        <dbReference type="EMBL" id="KHE42977.1"/>
    </source>
</evidence>
<sequence>MKTRLLLLLVAAATLCGCDHSYYKFAYYTFINGTDKTIIVTLYDQTYYSDEWGPGKNPNAKPVYNFTITPGGEFTKILTPPPTGGFGTNIADPFDDLKFEGLSISNGEWEVGDMVGAYLYHAENYDITKETKDVVYLQYIFTEEFFKRGYPILTE</sequence>
<protein>
    <submittedName>
        <fullName evidence="2">Uncharacterized protein</fullName>
    </submittedName>
</protein>
<gene>
    <name evidence="2" type="ORF">LG35_00470</name>
</gene>
<keyword evidence="1" id="KW-0732">Signal</keyword>
<dbReference type="RefSeq" id="WP_035471195.1">
    <property type="nucleotide sequence ID" value="NZ_JRGF01000001.1"/>
</dbReference>
<comment type="caution">
    <text evidence="2">The sequence shown here is derived from an EMBL/GenBank/DDBJ whole genome shotgun (WGS) entry which is preliminary data.</text>
</comment>
<evidence type="ECO:0000313" key="3">
    <source>
        <dbReference type="Proteomes" id="UP000030889"/>
    </source>
</evidence>
<evidence type="ECO:0000256" key="1">
    <source>
        <dbReference type="SAM" id="SignalP"/>
    </source>
</evidence>
<organism evidence="2 3">
    <name type="scientific">Alistipes inops</name>
    <dbReference type="NCBI Taxonomy" id="1501391"/>
    <lineage>
        <taxon>Bacteria</taxon>
        <taxon>Pseudomonadati</taxon>
        <taxon>Bacteroidota</taxon>
        <taxon>Bacteroidia</taxon>
        <taxon>Bacteroidales</taxon>
        <taxon>Rikenellaceae</taxon>
        <taxon>Alistipes</taxon>
    </lineage>
</organism>
<accession>A0ABR4YLC9</accession>
<keyword evidence="3" id="KW-1185">Reference proteome</keyword>
<feature type="signal peptide" evidence="1">
    <location>
        <begin position="1"/>
        <end position="26"/>
    </location>
</feature>
<dbReference type="Proteomes" id="UP000030889">
    <property type="component" value="Unassembled WGS sequence"/>
</dbReference>
<dbReference type="EMBL" id="JRGF01000001">
    <property type="protein sequence ID" value="KHE42977.1"/>
    <property type="molecule type" value="Genomic_DNA"/>
</dbReference>
<reference evidence="2 3" key="1">
    <citation type="submission" date="2014-09" db="EMBL/GenBank/DDBJ databases">
        <title>Alistipes sp. 627, sp. nov., a novel member of the family Rikenellaceae isolated from human faeces.</title>
        <authorList>
            <person name="Shkoporov A.N."/>
            <person name="Chaplin A.V."/>
            <person name="Motuzova O.V."/>
            <person name="Kafarskaia L.I."/>
            <person name="Khokhlova E.V."/>
            <person name="Efimov B.A."/>
        </authorList>
    </citation>
    <scope>NUCLEOTIDE SEQUENCE [LARGE SCALE GENOMIC DNA]</scope>
    <source>
        <strain evidence="2 3">627</strain>
    </source>
</reference>
<proteinExistence type="predicted"/>